<evidence type="ECO:0000313" key="2">
    <source>
        <dbReference type="EMBL" id="KAE8762888.1"/>
    </source>
</evidence>
<dbReference type="InterPro" id="IPR016181">
    <property type="entry name" value="Acyl_CoA_acyltransferase"/>
</dbReference>
<dbReference type="Pfam" id="PF13673">
    <property type="entry name" value="Acetyltransf_10"/>
    <property type="match status" value="1"/>
</dbReference>
<dbReference type="SUPFAM" id="SSF55729">
    <property type="entry name" value="Acyl-CoA N-acyltransferases (Nat)"/>
    <property type="match status" value="1"/>
</dbReference>
<dbReference type="Gene3D" id="3.40.630.30">
    <property type="match status" value="1"/>
</dbReference>
<protein>
    <submittedName>
        <fullName evidence="2">GNAT family N-acetyltransferase</fullName>
    </submittedName>
</protein>
<sequence>MVDDAALLRDAPALDDAAVLDDGAASGVAVVRVTTRAQLEQAWRVRTEVFVEEQGVPVEEEIDALDTAASTTHVLALDTAGTVLGTGRLLSDPAHPGEVHLGRLAVRAAARGRGVGARLVVAIEALALAGHAVPDDAGALAVTVELSAQEHALGFYRRLGYEVLPGERYLDAGIWHRDMAHRVTG</sequence>
<accession>A0A7J5UKH3</accession>
<dbReference type="OrthoDB" id="9796171at2"/>
<keyword evidence="2" id="KW-0808">Transferase</keyword>
<dbReference type="EMBL" id="WHJE01000114">
    <property type="protein sequence ID" value="KAE8762888.1"/>
    <property type="molecule type" value="Genomic_DNA"/>
</dbReference>
<reference evidence="2 3" key="1">
    <citation type="submission" date="2019-10" db="EMBL/GenBank/DDBJ databases">
        <title>Georgenia wutianyii sp. nov. and Georgenia yuyongxinii sp. nov. isolated from plateau pika (Ochotona curzoniae) in the Qinghai-Tibet plateau of China.</title>
        <authorList>
            <person name="Tian Z."/>
        </authorList>
    </citation>
    <scope>NUCLEOTIDE SEQUENCE [LARGE SCALE GENOMIC DNA]</scope>
    <source>
        <strain evidence="2 3">DSM 21501</strain>
    </source>
</reference>
<feature type="domain" description="N-acetyltransferase" evidence="1">
    <location>
        <begin position="29"/>
        <end position="184"/>
    </location>
</feature>
<proteinExistence type="predicted"/>
<name>A0A7J5UKH3_9MICO</name>
<dbReference type="CDD" id="cd04301">
    <property type="entry name" value="NAT_SF"/>
    <property type="match status" value="1"/>
</dbReference>
<organism evidence="2 3">
    <name type="scientific">Georgenia thermotolerans</name>
    <dbReference type="NCBI Taxonomy" id="527326"/>
    <lineage>
        <taxon>Bacteria</taxon>
        <taxon>Bacillati</taxon>
        <taxon>Actinomycetota</taxon>
        <taxon>Actinomycetes</taxon>
        <taxon>Micrococcales</taxon>
        <taxon>Bogoriellaceae</taxon>
        <taxon>Georgenia</taxon>
    </lineage>
</organism>
<evidence type="ECO:0000313" key="3">
    <source>
        <dbReference type="Proteomes" id="UP000451860"/>
    </source>
</evidence>
<dbReference type="GO" id="GO:0016747">
    <property type="term" value="F:acyltransferase activity, transferring groups other than amino-acyl groups"/>
    <property type="evidence" value="ECO:0007669"/>
    <property type="project" value="InterPro"/>
</dbReference>
<dbReference type="InterPro" id="IPR000182">
    <property type="entry name" value="GNAT_dom"/>
</dbReference>
<dbReference type="PROSITE" id="PS51186">
    <property type="entry name" value="GNAT"/>
    <property type="match status" value="1"/>
</dbReference>
<keyword evidence="3" id="KW-1185">Reference proteome</keyword>
<dbReference type="AlphaFoldDB" id="A0A7J5UKH3"/>
<gene>
    <name evidence="2" type="ORF">GB883_17055</name>
</gene>
<comment type="caution">
    <text evidence="2">The sequence shown here is derived from an EMBL/GenBank/DDBJ whole genome shotgun (WGS) entry which is preliminary data.</text>
</comment>
<dbReference type="Proteomes" id="UP000451860">
    <property type="component" value="Unassembled WGS sequence"/>
</dbReference>
<evidence type="ECO:0000259" key="1">
    <source>
        <dbReference type="PROSITE" id="PS51186"/>
    </source>
</evidence>